<name>A0A231VFZ2_THETR</name>
<organism evidence="1 2">
    <name type="scientific">Thermoanaerobacterium thermosaccharolyticum</name>
    <name type="common">Clostridium thermosaccharolyticum</name>
    <dbReference type="NCBI Taxonomy" id="1517"/>
    <lineage>
        <taxon>Bacteria</taxon>
        <taxon>Bacillati</taxon>
        <taxon>Bacillota</taxon>
        <taxon>Clostridia</taxon>
        <taxon>Thermoanaerobacterales</taxon>
        <taxon>Thermoanaerobacteraceae</taxon>
        <taxon>Thermoanaerobacterium</taxon>
    </lineage>
</organism>
<protein>
    <submittedName>
        <fullName evidence="1">Septum formation initiator</fullName>
    </submittedName>
</protein>
<dbReference type="AlphaFoldDB" id="A0A231VFZ2"/>
<dbReference type="EMBL" id="NKHD01000024">
    <property type="protein sequence ID" value="OXT07100.1"/>
    <property type="molecule type" value="Genomic_DNA"/>
</dbReference>
<evidence type="ECO:0000313" key="1">
    <source>
        <dbReference type="EMBL" id="OXT07100.1"/>
    </source>
</evidence>
<dbReference type="RefSeq" id="WP_094045572.1">
    <property type="nucleotide sequence ID" value="NZ_CP016893.1"/>
</dbReference>
<dbReference type="InterPro" id="IPR007060">
    <property type="entry name" value="FtsL/DivIC"/>
</dbReference>
<gene>
    <name evidence="1" type="ORF">CE561_08760</name>
</gene>
<accession>A0A231VFZ2</accession>
<sequence>MKERSKIKFKTILLLLFVVYVAFTFVKQQITLNILDNRLNAVTSKVNAAEEENKKLNNQIKYIKTNEFIENEARQKLGLVKKGEIMFVDTAKDSKDSSN</sequence>
<evidence type="ECO:0000313" key="2">
    <source>
        <dbReference type="Proteomes" id="UP000215301"/>
    </source>
</evidence>
<comment type="caution">
    <text evidence="1">The sequence shown here is derived from an EMBL/GenBank/DDBJ whole genome shotgun (WGS) entry which is preliminary data.</text>
</comment>
<dbReference type="Pfam" id="PF04977">
    <property type="entry name" value="DivIC"/>
    <property type="match status" value="1"/>
</dbReference>
<dbReference type="Proteomes" id="UP000215301">
    <property type="component" value="Unassembled WGS sequence"/>
</dbReference>
<proteinExistence type="predicted"/>
<reference evidence="1 2" key="1">
    <citation type="submission" date="2017-06" db="EMBL/GenBank/DDBJ databases">
        <title>Isolation and characterization of a thermophilic and butanogenic Thermoanaerobacterium thermosaccharolyticum M5 capable of efficient degradation of hemicellulose.</title>
        <authorList>
            <person name="Xin F."/>
            <person name="Jiang Y."/>
        </authorList>
    </citation>
    <scope>NUCLEOTIDE SEQUENCE [LARGE SCALE GENOMIC DNA]</scope>
    <source>
        <strain evidence="1 2">M5</strain>
    </source>
</reference>